<dbReference type="CDD" id="cd00202">
    <property type="entry name" value="ZnF_GATA"/>
    <property type="match status" value="2"/>
</dbReference>
<dbReference type="PROSITE" id="PS00344">
    <property type="entry name" value="GATA_ZN_FINGER_1"/>
    <property type="match status" value="2"/>
</dbReference>
<dbReference type="Gene3D" id="3.30.50.10">
    <property type="entry name" value="Erythroid Transcription Factor GATA-1, subunit A"/>
    <property type="match status" value="2"/>
</dbReference>
<evidence type="ECO:0000256" key="4">
    <source>
        <dbReference type="ARBA" id="ARBA00022833"/>
    </source>
</evidence>
<proteinExistence type="predicted"/>
<dbReference type="GO" id="GO:0008270">
    <property type="term" value="F:zinc ion binding"/>
    <property type="evidence" value="ECO:0007669"/>
    <property type="project" value="UniProtKB-KW"/>
</dbReference>
<dbReference type="GO" id="GO:0045944">
    <property type="term" value="P:positive regulation of transcription by RNA polymerase II"/>
    <property type="evidence" value="ECO:0007669"/>
    <property type="project" value="TreeGrafter"/>
</dbReference>
<dbReference type="EMBL" id="CAJNOC010000421">
    <property type="protein sequence ID" value="CAF0759271.1"/>
    <property type="molecule type" value="Genomic_DNA"/>
</dbReference>
<feature type="compositionally biased region" description="Polar residues" evidence="7">
    <location>
        <begin position="140"/>
        <end position="149"/>
    </location>
</feature>
<dbReference type="GO" id="GO:0000981">
    <property type="term" value="F:DNA-binding transcription factor activity, RNA polymerase II-specific"/>
    <property type="evidence" value="ECO:0007669"/>
    <property type="project" value="TreeGrafter"/>
</dbReference>
<evidence type="ECO:0000256" key="7">
    <source>
        <dbReference type="SAM" id="MobiDB-lite"/>
    </source>
</evidence>
<protein>
    <recommendedName>
        <fullName evidence="8">GATA-type domain-containing protein</fullName>
    </recommendedName>
</protein>
<evidence type="ECO:0000256" key="3">
    <source>
        <dbReference type="ARBA" id="ARBA00022771"/>
    </source>
</evidence>
<reference evidence="9" key="1">
    <citation type="submission" date="2021-02" db="EMBL/GenBank/DDBJ databases">
        <authorList>
            <person name="Nowell W R."/>
        </authorList>
    </citation>
    <scope>NUCLEOTIDE SEQUENCE</scope>
    <source>
        <strain evidence="9">Ploen Becks lab</strain>
    </source>
</reference>
<evidence type="ECO:0000313" key="9">
    <source>
        <dbReference type="EMBL" id="CAF0759271.1"/>
    </source>
</evidence>
<evidence type="ECO:0000256" key="6">
    <source>
        <dbReference type="PROSITE-ProRule" id="PRU00094"/>
    </source>
</evidence>
<dbReference type="SMART" id="SM00401">
    <property type="entry name" value="ZnF_GATA"/>
    <property type="match status" value="2"/>
</dbReference>
<feature type="compositionally biased region" description="Low complexity" evidence="7">
    <location>
        <begin position="188"/>
        <end position="207"/>
    </location>
</feature>
<feature type="domain" description="GATA-type" evidence="8">
    <location>
        <begin position="274"/>
        <end position="327"/>
    </location>
</feature>
<evidence type="ECO:0000313" key="10">
    <source>
        <dbReference type="Proteomes" id="UP000663879"/>
    </source>
</evidence>
<feature type="region of interest" description="Disordered" evidence="7">
    <location>
        <begin position="1"/>
        <end position="28"/>
    </location>
</feature>
<dbReference type="AlphaFoldDB" id="A0A813PXA7"/>
<dbReference type="Proteomes" id="UP000663879">
    <property type="component" value="Unassembled WGS sequence"/>
</dbReference>
<dbReference type="GO" id="GO:0000978">
    <property type="term" value="F:RNA polymerase II cis-regulatory region sequence-specific DNA binding"/>
    <property type="evidence" value="ECO:0007669"/>
    <property type="project" value="TreeGrafter"/>
</dbReference>
<keyword evidence="3 6" id="KW-0863">Zinc-finger</keyword>
<dbReference type="InterPro" id="IPR013088">
    <property type="entry name" value="Znf_NHR/GATA"/>
</dbReference>
<dbReference type="FunFam" id="3.30.50.10:FF:000002">
    <property type="entry name" value="Gata transcription factor gatad"/>
    <property type="match status" value="1"/>
</dbReference>
<sequence length="565" mass="63044">MIDTSSTTNTSQNTNGLLTSTQNQPYYGDSTQQQYYQAYYSADNYYRNLPYAQPFQNPYWLHAVSDSNQWQNRNQNQNSYYPNLIPSLNSTVPSASSSISSSSASEDDLNHSEDEMENKEKLNLSQNNDLGAPKIITPDLTHTSSPYLNSTPSFDHHHLMQAYQYNFQYNPGTSPTAKADIKTEQADSNNTSSSSASNSSIDNSSLSPIKGNLSKKSKLEDGRECVNCKATYTPLWRRDTNGNYLCNACGLYHKMNGHNRPLIKPNKRRLTTVKKTGITCSNCQTYTTTLWRRNGDGLPVCNACGLYKKLHKVDRPITMKKENIQTRNRKQSMRRSKDGKQDPVNLQFASFLFNQKPDLASQNFPNQTSPLSTSSSTTSNFLPQNQFDFNFNQSNQTQTQGYQYPSYSSQENQYQNNQEFCAPFHNIPVFNGHSYLSHDARSVAAVAAAAAAAATAATLRDTNPSFSNQSPTQSSSSSSSANLSPLSSSFSPSNYILNKKQSFNSHVHHHHHHHHSAFLNLSQQNQINQSSNPTSSNQNGTNSSNGNTNTSSSSNNRDYDQVVCY</sequence>
<feature type="region of interest" description="Disordered" evidence="7">
    <location>
        <begin position="91"/>
        <end position="149"/>
    </location>
</feature>
<keyword evidence="5" id="KW-0539">Nucleus</keyword>
<dbReference type="Pfam" id="PF00320">
    <property type="entry name" value="GATA"/>
    <property type="match status" value="2"/>
</dbReference>
<dbReference type="PROSITE" id="PS50114">
    <property type="entry name" value="GATA_ZN_FINGER_2"/>
    <property type="match status" value="2"/>
</dbReference>
<dbReference type="GO" id="GO:0045165">
    <property type="term" value="P:cell fate commitment"/>
    <property type="evidence" value="ECO:0007669"/>
    <property type="project" value="TreeGrafter"/>
</dbReference>
<organism evidence="9 10">
    <name type="scientific">Brachionus calyciflorus</name>
    <dbReference type="NCBI Taxonomy" id="104777"/>
    <lineage>
        <taxon>Eukaryota</taxon>
        <taxon>Metazoa</taxon>
        <taxon>Spiralia</taxon>
        <taxon>Gnathifera</taxon>
        <taxon>Rotifera</taxon>
        <taxon>Eurotatoria</taxon>
        <taxon>Monogononta</taxon>
        <taxon>Pseudotrocha</taxon>
        <taxon>Ploima</taxon>
        <taxon>Brachionidae</taxon>
        <taxon>Brachionus</taxon>
    </lineage>
</organism>
<name>A0A813PXA7_9BILA</name>
<dbReference type="InterPro" id="IPR039355">
    <property type="entry name" value="Transcription_factor_GATA"/>
</dbReference>
<feature type="compositionally biased region" description="Basic and acidic residues" evidence="7">
    <location>
        <begin position="108"/>
        <end position="122"/>
    </location>
</feature>
<dbReference type="GO" id="GO:0000122">
    <property type="term" value="P:negative regulation of transcription by RNA polymerase II"/>
    <property type="evidence" value="ECO:0007669"/>
    <property type="project" value="TreeGrafter"/>
</dbReference>
<feature type="region of interest" description="Disordered" evidence="7">
    <location>
        <begin position="183"/>
        <end position="215"/>
    </location>
</feature>
<keyword evidence="2" id="KW-0479">Metal-binding</keyword>
<keyword evidence="4" id="KW-0862">Zinc</keyword>
<keyword evidence="10" id="KW-1185">Reference proteome</keyword>
<dbReference type="InterPro" id="IPR000679">
    <property type="entry name" value="Znf_GATA"/>
</dbReference>
<dbReference type="PANTHER" id="PTHR10071:SF281">
    <property type="entry name" value="BOX A-BINDING FACTOR-RELATED"/>
    <property type="match status" value="1"/>
</dbReference>
<feature type="compositionally biased region" description="Low complexity" evidence="7">
    <location>
        <begin position="1"/>
        <end position="21"/>
    </location>
</feature>
<evidence type="ECO:0000256" key="5">
    <source>
        <dbReference type="ARBA" id="ARBA00023242"/>
    </source>
</evidence>
<feature type="compositionally biased region" description="Low complexity" evidence="7">
    <location>
        <begin position="94"/>
        <end position="104"/>
    </location>
</feature>
<comment type="caution">
    <text evidence="9">The sequence shown here is derived from an EMBL/GenBank/DDBJ whole genome shotgun (WGS) entry which is preliminary data.</text>
</comment>
<dbReference type="PANTHER" id="PTHR10071">
    <property type="entry name" value="TRANSCRIPTION FACTOR GATA FAMILY MEMBER"/>
    <property type="match status" value="1"/>
</dbReference>
<accession>A0A813PXA7</accession>
<gene>
    <name evidence="9" type="ORF">OXX778_LOCUS4341</name>
</gene>
<dbReference type="OrthoDB" id="515401at2759"/>
<dbReference type="GO" id="GO:0005634">
    <property type="term" value="C:nucleus"/>
    <property type="evidence" value="ECO:0007669"/>
    <property type="project" value="UniProtKB-SubCell"/>
</dbReference>
<evidence type="ECO:0000256" key="1">
    <source>
        <dbReference type="ARBA" id="ARBA00004123"/>
    </source>
</evidence>
<feature type="region of interest" description="Disordered" evidence="7">
    <location>
        <begin position="527"/>
        <end position="565"/>
    </location>
</feature>
<dbReference type="PRINTS" id="PR00619">
    <property type="entry name" value="GATAZNFINGER"/>
</dbReference>
<feature type="domain" description="GATA-type" evidence="8">
    <location>
        <begin position="219"/>
        <end position="274"/>
    </location>
</feature>
<evidence type="ECO:0000259" key="8">
    <source>
        <dbReference type="PROSITE" id="PS50114"/>
    </source>
</evidence>
<dbReference type="SUPFAM" id="SSF57716">
    <property type="entry name" value="Glucocorticoid receptor-like (DNA-binding domain)"/>
    <property type="match status" value="2"/>
</dbReference>
<evidence type="ECO:0000256" key="2">
    <source>
        <dbReference type="ARBA" id="ARBA00022723"/>
    </source>
</evidence>
<feature type="region of interest" description="Disordered" evidence="7">
    <location>
        <begin position="322"/>
        <end position="341"/>
    </location>
</feature>
<feature type="region of interest" description="Disordered" evidence="7">
    <location>
        <begin position="461"/>
        <end position="484"/>
    </location>
</feature>
<comment type="subcellular location">
    <subcellularLocation>
        <location evidence="1">Nucleus</location>
    </subcellularLocation>
</comment>
<feature type="compositionally biased region" description="Low complexity" evidence="7">
    <location>
        <begin position="527"/>
        <end position="556"/>
    </location>
</feature>